<keyword evidence="2" id="KW-1185">Reference proteome</keyword>
<name>A0A495RYJ8_9FLAO</name>
<evidence type="ECO:0000313" key="1">
    <source>
        <dbReference type="EMBL" id="RKS92633.1"/>
    </source>
</evidence>
<organism evidence="1 2">
    <name type="scientific">Flavobacterium limicola</name>
    <dbReference type="NCBI Taxonomy" id="180441"/>
    <lineage>
        <taxon>Bacteria</taxon>
        <taxon>Pseudomonadati</taxon>
        <taxon>Bacteroidota</taxon>
        <taxon>Flavobacteriia</taxon>
        <taxon>Flavobacteriales</taxon>
        <taxon>Flavobacteriaceae</taxon>
        <taxon>Flavobacterium</taxon>
    </lineage>
</organism>
<reference evidence="1 2" key="1">
    <citation type="submission" date="2018-10" db="EMBL/GenBank/DDBJ databases">
        <title>Genomic Encyclopedia of Archaeal and Bacterial Type Strains, Phase II (KMG-II): from individual species to whole genera.</title>
        <authorList>
            <person name="Goeker M."/>
        </authorList>
    </citation>
    <scope>NUCLEOTIDE SEQUENCE [LARGE SCALE GENOMIC DNA]</scope>
    <source>
        <strain evidence="1 2">DSM 15094</strain>
    </source>
</reference>
<dbReference type="AlphaFoldDB" id="A0A495RYJ8"/>
<comment type="caution">
    <text evidence="1">The sequence shown here is derived from an EMBL/GenBank/DDBJ whole genome shotgun (WGS) entry which is preliminary data.</text>
</comment>
<dbReference type="EMBL" id="RBXA01000003">
    <property type="protein sequence ID" value="RKS92633.1"/>
    <property type="molecule type" value="Genomic_DNA"/>
</dbReference>
<accession>A0A495RYJ8</accession>
<evidence type="ECO:0000313" key="2">
    <source>
        <dbReference type="Proteomes" id="UP000280091"/>
    </source>
</evidence>
<gene>
    <name evidence="1" type="ORF">BC952_2543</name>
</gene>
<dbReference type="Proteomes" id="UP000280091">
    <property type="component" value="Unassembled WGS sequence"/>
</dbReference>
<proteinExistence type="predicted"/>
<protein>
    <submittedName>
        <fullName evidence="1">Uncharacterized protein</fullName>
    </submittedName>
</protein>
<sequence length="145" mass="16803">MFFSFITFITFGLQMRVTIFFLYLFFYLQSGGNYVYAASHDNGIYNSLISKFLKSDQVKNDNSSSGSIMINADGFDLEEECSKNDSVKNKNLNKNFTEKFSVSKVWYQTFSCQSVINYCDKNFKVFAPFCGQSYPIYIIQQVLRI</sequence>